<feature type="compositionally biased region" description="Basic and acidic residues" evidence="1">
    <location>
        <begin position="226"/>
        <end position="246"/>
    </location>
</feature>
<proteinExistence type="predicted"/>
<evidence type="ECO:0000313" key="3">
    <source>
        <dbReference type="Proteomes" id="UP000030754"/>
    </source>
</evidence>
<keyword evidence="3" id="KW-1185">Reference proteome</keyword>
<dbReference type="GeneID" id="25472206"/>
<dbReference type="Proteomes" id="UP000030754">
    <property type="component" value="Unassembled WGS sequence"/>
</dbReference>
<feature type="region of interest" description="Disordered" evidence="1">
    <location>
        <begin position="286"/>
        <end position="313"/>
    </location>
</feature>
<dbReference type="EMBL" id="HG722523">
    <property type="protein sequence ID" value="CDJ62623.1"/>
    <property type="molecule type" value="Genomic_DNA"/>
</dbReference>
<dbReference type="RefSeq" id="XP_013439985.1">
    <property type="nucleotide sequence ID" value="XM_013584531.1"/>
</dbReference>
<evidence type="ECO:0000256" key="1">
    <source>
        <dbReference type="SAM" id="MobiDB-lite"/>
    </source>
</evidence>
<sequence length="333" mass="37768">MTSSDEEDRAQKRMRLEQLQVVREVALDFAAASSFHSRRYIQPEQIEFIENCVPAQDQMAGAQLTRNAPQQLALRNLEEREISSQNEEAKTEKIFEQWHVLLDGLKKSLDRWTRIYKPEPAGSKGTGATAKCQESKSSMSSFTILPSMTPAQLRKCVQQLGPKAISQLGYINAVLQELLVSMKSTQRRLIKAIGQCNSHLDGHRQTGDKEAPLPPPPAVRQSGSNKHSETRARDEQNQHKTVDENRPVTNASNGAKERETRLPTLRQKAKTRPVKWATIAELLEQQKESDAQAPSAECNAEKLTPRKRRRQDHRMEAQLKNLVSILHAWRTQK</sequence>
<feature type="region of interest" description="Disordered" evidence="1">
    <location>
        <begin position="200"/>
        <end position="269"/>
    </location>
</feature>
<protein>
    <submittedName>
        <fullName evidence="2">Uncharacterized protein</fullName>
    </submittedName>
</protein>
<dbReference type="AlphaFoldDB" id="U6MHT6"/>
<dbReference type="VEuPathDB" id="ToxoDB:ENH_00020330"/>
<gene>
    <name evidence="2" type="ORF">ENH_00020330</name>
</gene>
<reference evidence="2" key="1">
    <citation type="submission" date="2013-10" db="EMBL/GenBank/DDBJ databases">
        <title>Genomic analysis of the causative agents of coccidiosis in chickens.</title>
        <authorList>
            <person name="Reid A.J."/>
            <person name="Blake D."/>
            <person name="Billington K."/>
            <person name="Browne H."/>
            <person name="Dunn M."/>
            <person name="Hung S."/>
            <person name="Kawahara F."/>
            <person name="Miranda-Saavedra D."/>
            <person name="Mourier T."/>
            <person name="Nagra H."/>
            <person name="Otto T.D."/>
            <person name="Rawlings N."/>
            <person name="Sanchez A."/>
            <person name="Sanders M."/>
            <person name="Subramaniam C."/>
            <person name="Tay Y."/>
            <person name="Dear P."/>
            <person name="Doerig C."/>
            <person name="Gruber A."/>
            <person name="Parkinson J."/>
            <person name="Shirley M."/>
            <person name="Wan K.L."/>
            <person name="Berriman M."/>
            <person name="Tomley F."/>
            <person name="Pain A."/>
        </authorList>
    </citation>
    <scope>NUCLEOTIDE SEQUENCE [LARGE SCALE GENOMIC DNA]</scope>
    <source>
        <strain evidence="2">Houghton</strain>
    </source>
</reference>
<evidence type="ECO:0000313" key="2">
    <source>
        <dbReference type="EMBL" id="CDJ62623.1"/>
    </source>
</evidence>
<feature type="compositionally biased region" description="Basic and acidic residues" evidence="1">
    <location>
        <begin position="200"/>
        <end position="211"/>
    </location>
</feature>
<reference evidence="2" key="2">
    <citation type="submission" date="2013-10" db="EMBL/GenBank/DDBJ databases">
        <authorList>
            <person name="Aslett M."/>
        </authorList>
    </citation>
    <scope>NUCLEOTIDE SEQUENCE [LARGE SCALE GENOMIC DNA]</scope>
    <source>
        <strain evidence="2">Houghton</strain>
    </source>
</reference>
<accession>U6MHT6</accession>
<organism evidence="2 3">
    <name type="scientific">Eimeria necatrix</name>
    <dbReference type="NCBI Taxonomy" id="51315"/>
    <lineage>
        <taxon>Eukaryota</taxon>
        <taxon>Sar</taxon>
        <taxon>Alveolata</taxon>
        <taxon>Apicomplexa</taxon>
        <taxon>Conoidasida</taxon>
        <taxon>Coccidia</taxon>
        <taxon>Eucoccidiorida</taxon>
        <taxon>Eimeriorina</taxon>
        <taxon>Eimeriidae</taxon>
        <taxon>Eimeria</taxon>
    </lineage>
</organism>
<name>U6MHT6_9EIME</name>